<evidence type="ECO:0000256" key="3">
    <source>
        <dbReference type="ARBA" id="ARBA00022989"/>
    </source>
</evidence>
<organism evidence="7 8">
    <name type="scientific">Splendidivirga corallicola</name>
    <dbReference type="NCBI Taxonomy" id="3051826"/>
    <lineage>
        <taxon>Bacteria</taxon>
        <taxon>Pseudomonadati</taxon>
        <taxon>Bacteroidota</taxon>
        <taxon>Cytophagia</taxon>
        <taxon>Cytophagales</taxon>
        <taxon>Splendidivirgaceae</taxon>
        <taxon>Splendidivirga</taxon>
    </lineage>
</organism>
<feature type="transmembrane region" description="Helical" evidence="5">
    <location>
        <begin position="17"/>
        <end position="37"/>
    </location>
</feature>
<dbReference type="InterPro" id="IPR021913">
    <property type="entry name" value="DUF3526"/>
</dbReference>
<feature type="transmembrane region" description="Helical" evidence="5">
    <location>
        <begin position="176"/>
        <end position="197"/>
    </location>
</feature>
<evidence type="ECO:0000256" key="1">
    <source>
        <dbReference type="ARBA" id="ARBA00004141"/>
    </source>
</evidence>
<accession>A0ABT8KPR7</accession>
<feature type="transmembrane region" description="Helical" evidence="5">
    <location>
        <begin position="128"/>
        <end position="148"/>
    </location>
</feature>
<name>A0ABT8KPR7_9BACT</name>
<dbReference type="Proteomes" id="UP001172082">
    <property type="component" value="Unassembled WGS sequence"/>
</dbReference>
<dbReference type="EMBL" id="JAUJEA010000005">
    <property type="protein sequence ID" value="MDN5202746.1"/>
    <property type="molecule type" value="Genomic_DNA"/>
</dbReference>
<evidence type="ECO:0000256" key="4">
    <source>
        <dbReference type="ARBA" id="ARBA00023136"/>
    </source>
</evidence>
<dbReference type="PANTHER" id="PTHR43471">
    <property type="entry name" value="ABC TRANSPORTER PERMEASE"/>
    <property type="match status" value="1"/>
</dbReference>
<dbReference type="PANTHER" id="PTHR43471:SF1">
    <property type="entry name" value="ABC TRANSPORTER PERMEASE PROTEIN NOSY-RELATED"/>
    <property type="match status" value="1"/>
</dbReference>
<feature type="domain" description="ABC-2 type transporter transmembrane" evidence="6">
    <location>
        <begin position="106"/>
        <end position="258"/>
    </location>
</feature>
<dbReference type="RefSeq" id="WP_346752768.1">
    <property type="nucleotide sequence ID" value="NZ_JAUJEA010000005.1"/>
</dbReference>
<keyword evidence="2 5" id="KW-0812">Transmembrane</keyword>
<gene>
    <name evidence="7" type="ORF">QQ008_15260</name>
</gene>
<keyword evidence="3 5" id="KW-1133">Transmembrane helix</keyword>
<comment type="caution">
    <text evidence="7">The sequence shown here is derived from an EMBL/GenBank/DDBJ whole genome shotgun (WGS) entry which is preliminary data.</text>
</comment>
<comment type="subcellular location">
    <subcellularLocation>
        <location evidence="1">Membrane</location>
        <topology evidence="1">Multi-pass membrane protein</topology>
    </subcellularLocation>
</comment>
<keyword evidence="4 5" id="KW-0472">Membrane</keyword>
<sequence>MLRLVIKKEFLSSLRDIRLQISGTILIVLMLTAVLVGRHGQKEIQTQRTKAQSAMYDKWLNQGNKHPHSAAHYGQFAFKPKPVLSFLDIGLDNYTGISVFLEAHKQNEVQFSAAQDSNGMTRFGEMTAALILQVLLPLLIIFLTFDIFSKEREEGTLKLIHAQGLSMRQLFMGKVWGTYLMVLLIYLPIIILAYLLLDQRSSNLDPAIGSKFLSLTVGYAIYFLVFVILCVLISGFARNSGFALLTLLGLWIASCIILPKATANLADKVYPAPSQFEFRNAIKKKVKNGIDGHNPSDERLASLKQKVLDQYGVASIAELPVNWSGIAMQAGEEYTDRVYDQEFSRVEEIFNKQNRLSEWVGFINPYLAVRNLSMSLAGTDFHHHVAFAKAAENYRRAFVKKMNKDMEVNHKPGVAYGDYNVGQDMWASIEPFKYNLPSTSKVLFNQWRSIATLAIWLIGLLLLASVYAPKISKL</sequence>
<evidence type="ECO:0000259" key="6">
    <source>
        <dbReference type="Pfam" id="PF12698"/>
    </source>
</evidence>
<evidence type="ECO:0000256" key="2">
    <source>
        <dbReference type="ARBA" id="ARBA00022692"/>
    </source>
</evidence>
<feature type="transmembrane region" description="Helical" evidence="5">
    <location>
        <begin position="217"/>
        <end position="236"/>
    </location>
</feature>
<evidence type="ECO:0000313" key="7">
    <source>
        <dbReference type="EMBL" id="MDN5202746.1"/>
    </source>
</evidence>
<evidence type="ECO:0000313" key="8">
    <source>
        <dbReference type="Proteomes" id="UP001172082"/>
    </source>
</evidence>
<feature type="transmembrane region" description="Helical" evidence="5">
    <location>
        <begin position="450"/>
        <end position="468"/>
    </location>
</feature>
<dbReference type="Pfam" id="PF12698">
    <property type="entry name" value="ABC2_membrane_3"/>
    <property type="match status" value="1"/>
</dbReference>
<dbReference type="Pfam" id="PF12040">
    <property type="entry name" value="DUF3526"/>
    <property type="match status" value="1"/>
</dbReference>
<reference evidence="7" key="1">
    <citation type="submission" date="2023-06" db="EMBL/GenBank/DDBJ databases">
        <title>Genomic of Parafulvivirga corallium.</title>
        <authorList>
            <person name="Wang G."/>
        </authorList>
    </citation>
    <scope>NUCLEOTIDE SEQUENCE</scope>
    <source>
        <strain evidence="7">BMA10</strain>
    </source>
</reference>
<dbReference type="InterPro" id="IPR013525">
    <property type="entry name" value="ABC2_TM"/>
</dbReference>
<proteinExistence type="predicted"/>
<protein>
    <submittedName>
        <fullName evidence="7">DUF3526 domain-containing protein</fullName>
    </submittedName>
</protein>
<keyword evidence="8" id="KW-1185">Reference proteome</keyword>
<feature type="transmembrane region" description="Helical" evidence="5">
    <location>
        <begin position="242"/>
        <end position="259"/>
    </location>
</feature>
<evidence type="ECO:0000256" key="5">
    <source>
        <dbReference type="SAM" id="Phobius"/>
    </source>
</evidence>